<dbReference type="EMBL" id="CAKXAJ010024925">
    <property type="protein sequence ID" value="CAH2232923.1"/>
    <property type="molecule type" value="Genomic_DNA"/>
</dbReference>
<name>A0A8S4R7Q2_9NEOP</name>
<keyword evidence="3" id="KW-1185">Reference proteome</keyword>
<reference evidence="2" key="1">
    <citation type="submission" date="2022-03" db="EMBL/GenBank/DDBJ databases">
        <authorList>
            <person name="Lindestad O."/>
        </authorList>
    </citation>
    <scope>NUCLEOTIDE SEQUENCE</scope>
</reference>
<evidence type="ECO:0000313" key="3">
    <source>
        <dbReference type="Proteomes" id="UP000838756"/>
    </source>
</evidence>
<evidence type="ECO:0000313" key="2">
    <source>
        <dbReference type="EMBL" id="CAH2232923.1"/>
    </source>
</evidence>
<accession>A0A8S4R7Q2</accession>
<dbReference type="OrthoDB" id="407509at2759"/>
<proteinExistence type="predicted"/>
<sequence>MGSIRETSRQLFVENPSVSEDQSQQCVLPVMTYGSETWSLTMGFIRRLRVTQRAMESWQCWEYPYVIKSGMRNQKKNRRRTRVTDIAQPVAKMKWKWARYISRRTDGRWGSKVLEWRPGGGKRSVPVDRRHQTSHWEPLEKSGPAGPWILELPTKDLYPAMDHNRLK</sequence>
<dbReference type="Proteomes" id="UP000838756">
    <property type="component" value="Unassembled WGS sequence"/>
</dbReference>
<organism evidence="2 3">
    <name type="scientific">Pararge aegeria aegeria</name>
    <dbReference type="NCBI Taxonomy" id="348720"/>
    <lineage>
        <taxon>Eukaryota</taxon>
        <taxon>Metazoa</taxon>
        <taxon>Ecdysozoa</taxon>
        <taxon>Arthropoda</taxon>
        <taxon>Hexapoda</taxon>
        <taxon>Insecta</taxon>
        <taxon>Pterygota</taxon>
        <taxon>Neoptera</taxon>
        <taxon>Endopterygota</taxon>
        <taxon>Lepidoptera</taxon>
        <taxon>Glossata</taxon>
        <taxon>Ditrysia</taxon>
        <taxon>Papilionoidea</taxon>
        <taxon>Nymphalidae</taxon>
        <taxon>Satyrinae</taxon>
        <taxon>Satyrini</taxon>
        <taxon>Parargina</taxon>
        <taxon>Pararge</taxon>
    </lineage>
</organism>
<feature type="region of interest" description="Disordered" evidence="1">
    <location>
        <begin position="120"/>
        <end position="142"/>
    </location>
</feature>
<dbReference type="AlphaFoldDB" id="A0A8S4R7Q2"/>
<protein>
    <submittedName>
        <fullName evidence="2">Jg12426 protein</fullName>
    </submittedName>
</protein>
<gene>
    <name evidence="2" type="primary">jg12426</name>
    <name evidence="2" type="ORF">PAEG_LOCUS11095</name>
</gene>
<comment type="caution">
    <text evidence="2">The sequence shown here is derived from an EMBL/GenBank/DDBJ whole genome shotgun (WGS) entry which is preliminary data.</text>
</comment>
<evidence type="ECO:0000256" key="1">
    <source>
        <dbReference type="SAM" id="MobiDB-lite"/>
    </source>
</evidence>